<comment type="catalytic activity">
    <reaction evidence="5">
        <text>(6S)-5-formyl-5,6,7,8-tetrahydrofolate + ATP = (6R)-5,10-methenyltetrahydrofolate + ADP + phosphate</text>
        <dbReference type="Rhea" id="RHEA:10488"/>
        <dbReference type="ChEBI" id="CHEBI:30616"/>
        <dbReference type="ChEBI" id="CHEBI:43474"/>
        <dbReference type="ChEBI" id="CHEBI:57455"/>
        <dbReference type="ChEBI" id="CHEBI:57457"/>
        <dbReference type="ChEBI" id="CHEBI:456216"/>
        <dbReference type="EC" id="6.3.3.2"/>
    </reaction>
</comment>
<evidence type="ECO:0000256" key="2">
    <source>
        <dbReference type="ARBA" id="ARBA00022741"/>
    </source>
</evidence>
<dbReference type="Gene3D" id="3.40.50.10420">
    <property type="entry name" value="NagB/RpiA/CoA transferase-like"/>
    <property type="match status" value="1"/>
</dbReference>
<sequence>MHALGNEHLSKAEWRDRLTRARAGQAAESHAREASALVSAVAKVTARTVCAYLPFGTEPGTTAFVDALAAGGARVLLPVIRSRTEPLDWAEYTGEAELVPSRFRGIREPGGKRLGTEAVGAAELVLVPALAVDRQGVRLGRGAGHYDRSLGFAAPGTALVAVVRDEELVERLPGEPHDVRMTGALTPGRGLVELPM</sequence>
<feature type="binding site" evidence="4">
    <location>
        <position position="58"/>
    </location>
    <ligand>
        <name>substrate</name>
    </ligand>
</feature>
<evidence type="ECO:0000256" key="1">
    <source>
        <dbReference type="ARBA" id="ARBA00010638"/>
    </source>
</evidence>
<dbReference type="InterPro" id="IPR002698">
    <property type="entry name" value="FTHF_cligase"/>
</dbReference>
<organism evidence="6 7">
    <name type="scientific">Amycolatopsis rifamycinica</name>
    <dbReference type="NCBI Taxonomy" id="287986"/>
    <lineage>
        <taxon>Bacteria</taxon>
        <taxon>Bacillati</taxon>
        <taxon>Actinomycetota</taxon>
        <taxon>Actinomycetes</taxon>
        <taxon>Pseudonocardiales</taxon>
        <taxon>Pseudonocardiaceae</taxon>
        <taxon>Amycolatopsis</taxon>
    </lineage>
</organism>
<dbReference type="STRING" id="287986.DV20_42480"/>
<keyword evidence="3 4" id="KW-0067">ATP-binding</keyword>
<dbReference type="EC" id="6.3.3.2" evidence="5"/>
<evidence type="ECO:0000256" key="5">
    <source>
        <dbReference type="RuleBase" id="RU361279"/>
    </source>
</evidence>
<evidence type="ECO:0000313" key="7">
    <source>
        <dbReference type="Proteomes" id="UP000027345"/>
    </source>
</evidence>
<evidence type="ECO:0000313" key="6">
    <source>
        <dbReference type="EMBL" id="KDN16228.1"/>
    </source>
</evidence>
<keyword evidence="2 4" id="KW-0547">Nucleotide-binding</keyword>
<keyword evidence="5" id="KW-0460">Magnesium</keyword>
<dbReference type="RefSeq" id="WP_043789356.1">
    <property type="nucleotide sequence ID" value="NZ_JMQI01000083.1"/>
</dbReference>
<dbReference type="GO" id="GO:0035999">
    <property type="term" value="P:tetrahydrofolate interconversion"/>
    <property type="evidence" value="ECO:0007669"/>
    <property type="project" value="TreeGrafter"/>
</dbReference>
<keyword evidence="5" id="KW-0479">Metal-binding</keyword>
<dbReference type="PANTHER" id="PTHR23407">
    <property type="entry name" value="ATPASE INHIBITOR/5-FORMYLTETRAHYDROFOLATE CYCLO-LIGASE"/>
    <property type="match status" value="1"/>
</dbReference>
<dbReference type="PANTHER" id="PTHR23407:SF1">
    <property type="entry name" value="5-FORMYLTETRAHYDROFOLATE CYCLO-LIGASE"/>
    <property type="match status" value="1"/>
</dbReference>
<reference evidence="6 7" key="1">
    <citation type="submission" date="2014-05" db="EMBL/GenBank/DDBJ databases">
        <title>Draft genome sequence of Amycolatopsis rifamycinica DSM 46095.</title>
        <authorList>
            <person name="Lal R."/>
            <person name="Saxena A."/>
            <person name="Kumari R."/>
            <person name="Mukherjee U."/>
            <person name="Singh P."/>
            <person name="Sangwan N."/>
            <person name="Mahato N.K."/>
        </authorList>
    </citation>
    <scope>NUCLEOTIDE SEQUENCE [LARGE SCALE GENOMIC DNA]</scope>
    <source>
        <strain evidence="6 7">DSM 46095</strain>
    </source>
</reference>
<feature type="binding site" evidence="4">
    <location>
        <begin position="138"/>
        <end position="146"/>
    </location>
    <ligand>
        <name>ATP</name>
        <dbReference type="ChEBI" id="CHEBI:30616"/>
    </ligand>
</feature>
<dbReference type="GO" id="GO:0030272">
    <property type="term" value="F:5-formyltetrahydrofolate cyclo-ligase activity"/>
    <property type="evidence" value="ECO:0007669"/>
    <property type="project" value="UniProtKB-EC"/>
</dbReference>
<dbReference type="InterPro" id="IPR037171">
    <property type="entry name" value="NagB/RpiA_transferase-like"/>
</dbReference>
<dbReference type="AlphaFoldDB" id="A0A066TW85"/>
<dbReference type="GO" id="GO:0046872">
    <property type="term" value="F:metal ion binding"/>
    <property type="evidence" value="ECO:0007669"/>
    <property type="project" value="UniProtKB-KW"/>
</dbReference>
<dbReference type="GO" id="GO:0009396">
    <property type="term" value="P:folic acid-containing compound biosynthetic process"/>
    <property type="evidence" value="ECO:0007669"/>
    <property type="project" value="TreeGrafter"/>
</dbReference>
<dbReference type="SUPFAM" id="SSF100950">
    <property type="entry name" value="NagB/RpiA/CoA transferase-like"/>
    <property type="match status" value="1"/>
</dbReference>
<keyword evidence="7" id="KW-1185">Reference proteome</keyword>
<dbReference type="OrthoDB" id="3242798at2"/>
<gene>
    <name evidence="6" type="ORF">DV20_42480</name>
</gene>
<protein>
    <recommendedName>
        <fullName evidence="5">5-formyltetrahydrofolate cyclo-ligase</fullName>
        <ecNumber evidence="5">6.3.3.2</ecNumber>
    </recommendedName>
</protein>
<feature type="binding site" evidence="4">
    <location>
        <begin position="11"/>
        <end position="15"/>
    </location>
    <ligand>
        <name>ATP</name>
        <dbReference type="ChEBI" id="CHEBI:30616"/>
    </ligand>
</feature>
<evidence type="ECO:0000256" key="4">
    <source>
        <dbReference type="PIRSR" id="PIRSR006806-1"/>
    </source>
</evidence>
<dbReference type="eggNOG" id="COG0212">
    <property type="taxonomic scope" value="Bacteria"/>
</dbReference>
<dbReference type="InterPro" id="IPR024185">
    <property type="entry name" value="FTHF_cligase-like_sf"/>
</dbReference>
<dbReference type="NCBIfam" id="TIGR02727">
    <property type="entry name" value="MTHFS_bact"/>
    <property type="match status" value="1"/>
</dbReference>
<dbReference type="EMBL" id="JMQI01000083">
    <property type="protein sequence ID" value="KDN16228.1"/>
    <property type="molecule type" value="Genomic_DNA"/>
</dbReference>
<proteinExistence type="inferred from homology"/>
<comment type="caution">
    <text evidence="6">The sequence shown here is derived from an EMBL/GenBank/DDBJ whole genome shotgun (WGS) entry which is preliminary data.</text>
</comment>
<comment type="cofactor">
    <cofactor evidence="5">
        <name>Mg(2+)</name>
        <dbReference type="ChEBI" id="CHEBI:18420"/>
    </cofactor>
</comment>
<feature type="binding site" evidence="4">
    <location>
        <position position="53"/>
    </location>
    <ligand>
        <name>substrate</name>
    </ligand>
</feature>
<dbReference type="GO" id="GO:0005524">
    <property type="term" value="F:ATP binding"/>
    <property type="evidence" value="ECO:0007669"/>
    <property type="project" value="UniProtKB-KW"/>
</dbReference>
<keyword evidence="6" id="KW-0436">Ligase</keyword>
<accession>A0A066TW85</accession>
<dbReference type="PIRSF" id="PIRSF006806">
    <property type="entry name" value="FTHF_cligase"/>
    <property type="match status" value="1"/>
</dbReference>
<name>A0A066TW85_9PSEU</name>
<evidence type="ECO:0000256" key="3">
    <source>
        <dbReference type="ARBA" id="ARBA00022840"/>
    </source>
</evidence>
<comment type="similarity">
    <text evidence="1 5">Belongs to the 5-formyltetrahydrofolate cyclo-ligase family.</text>
</comment>
<dbReference type="Proteomes" id="UP000027345">
    <property type="component" value="Unassembled WGS sequence"/>
</dbReference>
<dbReference type="Pfam" id="PF01812">
    <property type="entry name" value="5-FTHF_cyc-lig"/>
    <property type="match status" value="1"/>
</dbReference>